<dbReference type="Gene3D" id="3.80.10.10">
    <property type="entry name" value="Ribonuclease Inhibitor"/>
    <property type="match status" value="1"/>
</dbReference>
<dbReference type="KEGG" id="edi:EDI_172630"/>
<organism evidence="2">
    <name type="scientific">Entamoeba dispar (strain ATCC PRA-260 / SAW760)</name>
    <dbReference type="NCBI Taxonomy" id="370354"/>
    <lineage>
        <taxon>Eukaryota</taxon>
        <taxon>Amoebozoa</taxon>
        <taxon>Evosea</taxon>
        <taxon>Archamoebae</taxon>
        <taxon>Mastigamoebida</taxon>
        <taxon>Entamoebidae</taxon>
        <taxon>Entamoeba</taxon>
    </lineage>
</organism>
<accession>B0EIQ5</accession>
<dbReference type="AlphaFoldDB" id="B0EIQ5"/>
<dbReference type="SUPFAM" id="SSF52058">
    <property type="entry name" value="L domain-like"/>
    <property type="match status" value="1"/>
</dbReference>
<dbReference type="EMBL" id="DS549481">
    <property type="protein sequence ID" value="EDR25606.1"/>
    <property type="molecule type" value="Genomic_DNA"/>
</dbReference>
<proteinExistence type="predicted"/>
<dbReference type="InterPro" id="IPR032675">
    <property type="entry name" value="LRR_dom_sf"/>
</dbReference>
<dbReference type="OrthoDB" id="10641202at2759"/>
<name>B0EIQ5_ENTDS</name>
<evidence type="ECO:0000313" key="1">
    <source>
        <dbReference type="EMBL" id="EDR25606.1"/>
    </source>
</evidence>
<evidence type="ECO:0008006" key="3">
    <source>
        <dbReference type="Google" id="ProtNLM"/>
    </source>
</evidence>
<sequence>MNCKSLTTINIPTIIKEIGSYCFLNCKRLKSVTIPTTVSKIVDSYFKYCSSLTSLNIESTKFITTKNFIFFMNLLNKRYNRFIIRISIIELGVCCFSCCKSLSSVTIPTSITKICK</sequence>
<dbReference type="GeneID" id="5883161"/>
<dbReference type="VEuPathDB" id="AmoebaDB:EDI_172630"/>
<evidence type="ECO:0000313" key="2">
    <source>
        <dbReference type="Proteomes" id="UP000008076"/>
    </source>
</evidence>
<protein>
    <recommendedName>
        <fullName evidence="3">Leucine rich repeat containing protein BspA family protein</fullName>
    </recommendedName>
</protein>
<gene>
    <name evidence="1" type="ORF">EDI_172630</name>
</gene>
<reference evidence="2" key="1">
    <citation type="submission" date="2007-12" db="EMBL/GenBank/DDBJ databases">
        <title>Annotation of Entamoeba dispar SAW760.</title>
        <authorList>
            <person name="Lorenzi H."/>
            <person name="Inman J."/>
            <person name="Schobel S."/>
            <person name="Amedeo P."/>
            <person name="Caler E."/>
        </authorList>
    </citation>
    <scope>NUCLEOTIDE SEQUENCE [LARGE SCALE GENOMIC DNA]</scope>
    <source>
        <strain evidence="2">ATCC PRA-260 / SAW760</strain>
    </source>
</reference>
<dbReference type="Pfam" id="PF13306">
    <property type="entry name" value="LRR_5"/>
    <property type="match status" value="1"/>
</dbReference>
<dbReference type="InterPro" id="IPR026906">
    <property type="entry name" value="LRR_5"/>
</dbReference>
<dbReference type="Proteomes" id="UP000008076">
    <property type="component" value="Unassembled WGS sequence"/>
</dbReference>
<keyword evidence="2" id="KW-1185">Reference proteome</keyword>
<dbReference type="RefSeq" id="XP_001738096.1">
    <property type="nucleotide sequence ID" value="XM_001738044.1"/>
</dbReference>